<evidence type="ECO:0000313" key="1">
    <source>
        <dbReference type="EMBL" id="HIS76965.1"/>
    </source>
</evidence>
<reference evidence="1" key="2">
    <citation type="journal article" date="2021" name="PeerJ">
        <title>Extensive microbial diversity within the chicken gut microbiome revealed by metagenomics and culture.</title>
        <authorList>
            <person name="Gilroy R."/>
            <person name="Ravi A."/>
            <person name="Getino M."/>
            <person name="Pursley I."/>
            <person name="Horton D.L."/>
            <person name="Alikhan N.F."/>
            <person name="Baker D."/>
            <person name="Gharbi K."/>
            <person name="Hall N."/>
            <person name="Watson M."/>
            <person name="Adriaenssens E.M."/>
            <person name="Foster-Nyarko E."/>
            <person name="Jarju S."/>
            <person name="Secka A."/>
            <person name="Antonio M."/>
            <person name="Oren A."/>
            <person name="Chaudhuri R.R."/>
            <person name="La Ragione R."/>
            <person name="Hildebrand F."/>
            <person name="Pallen M.J."/>
        </authorList>
    </citation>
    <scope>NUCLEOTIDE SEQUENCE</scope>
    <source>
        <strain evidence="1">CHK199-13235</strain>
    </source>
</reference>
<reference evidence="1" key="1">
    <citation type="submission" date="2020-10" db="EMBL/GenBank/DDBJ databases">
        <authorList>
            <person name="Gilroy R."/>
        </authorList>
    </citation>
    <scope>NUCLEOTIDE SEQUENCE</scope>
    <source>
        <strain evidence="1">CHK199-13235</strain>
    </source>
</reference>
<organism evidence="1 2">
    <name type="scientific">Candidatus Merdivicinus excrementipullorum</name>
    <dbReference type="NCBI Taxonomy" id="2840867"/>
    <lineage>
        <taxon>Bacteria</taxon>
        <taxon>Bacillati</taxon>
        <taxon>Bacillota</taxon>
        <taxon>Clostridia</taxon>
        <taxon>Eubacteriales</taxon>
        <taxon>Oscillospiraceae</taxon>
        <taxon>Oscillospiraceae incertae sedis</taxon>
        <taxon>Candidatus Merdivicinus</taxon>
    </lineage>
</organism>
<dbReference type="InterPro" id="IPR020256">
    <property type="entry name" value="Spore_coat_CotJA"/>
</dbReference>
<sequence length="57" mass="6362">MEQNESCQCLDSLPLAMAYVPMQKWKETYAPATAIDRGTIFPELDLPFIGEEAVKNG</sequence>
<name>A0A9D1FPF9_9FIRM</name>
<comment type="caution">
    <text evidence="1">The sequence shown here is derived from an EMBL/GenBank/DDBJ whole genome shotgun (WGS) entry which is preliminary data.</text>
</comment>
<dbReference type="AlphaFoldDB" id="A0A9D1FPF9"/>
<dbReference type="Proteomes" id="UP000824002">
    <property type="component" value="Unassembled WGS sequence"/>
</dbReference>
<accession>A0A9D1FPF9</accession>
<gene>
    <name evidence="1" type="ORF">IAB51_09180</name>
</gene>
<dbReference type="EMBL" id="DVJP01000059">
    <property type="protein sequence ID" value="HIS76965.1"/>
    <property type="molecule type" value="Genomic_DNA"/>
</dbReference>
<protein>
    <submittedName>
        <fullName evidence="1">Spore coat associated protein CotJA</fullName>
    </submittedName>
</protein>
<dbReference type="Pfam" id="PF11007">
    <property type="entry name" value="CotJA"/>
    <property type="match status" value="1"/>
</dbReference>
<proteinExistence type="predicted"/>
<evidence type="ECO:0000313" key="2">
    <source>
        <dbReference type="Proteomes" id="UP000824002"/>
    </source>
</evidence>